<dbReference type="GO" id="GO:0000462">
    <property type="term" value="P:maturation of SSU-rRNA from tricistronic rRNA transcript (SSU-rRNA, 5.8S rRNA, LSU-rRNA)"/>
    <property type="evidence" value="ECO:0007669"/>
    <property type="project" value="TreeGrafter"/>
</dbReference>
<dbReference type="SUPFAM" id="SSF48371">
    <property type="entry name" value="ARM repeat"/>
    <property type="match status" value="1"/>
</dbReference>
<dbReference type="Gene3D" id="1.25.10.10">
    <property type="entry name" value="Leucine-rich Repeat Variant"/>
    <property type="match status" value="1"/>
</dbReference>
<comment type="function">
    <text evidence="7">Involved in nucleolar processing of pre-18S ribosomal RNA.</text>
</comment>
<keyword evidence="4 7" id="KW-0698">rRNA processing</keyword>
<evidence type="ECO:0000313" key="11">
    <source>
        <dbReference type="Proteomes" id="UP001224775"/>
    </source>
</evidence>
<evidence type="ECO:0000256" key="6">
    <source>
        <dbReference type="ARBA" id="ARBA00023274"/>
    </source>
</evidence>
<dbReference type="PANTHER" id="PTHR13457:SF1">
    <property type="entry name" value="HEAT REPEAT-CONTAINING PROTEIN 1"/>
    <property type="match status" value="1"/>
</dbReference>
<evidence type="ECO:0000256" key="2">
    <source>
        <dbReference type="ARBA" id="ARBA00010559"/>
    </source>
</evidence>
<keyword evidence="6 7" id="KW-0687">Ribonucleoprotein</keyword>
<accession>A0AAD8Y667</accession>
<sequence>MSMSNLGNQLAALTSTNKSSTGFITSTSRDKTRSIGRGFHHSSLHGHSLHAEANVKEKVSILYDSAREAAAVNLIDLREAAVSALDVLSEAAGEAYDDNNNSNALVRMWKSPEFMGGLLSQHNLSYERGMATSQQNKEMDDEIEKMLRLIGTMVMEIPPKELVQGDNDASGNDHPIVLASLQIIEYLLRRYEIHARPNTASMLLQTFLPLQVCYPTSNTAAIFSRIVALVDLQSLPTFTFLRPYAARGAPPLSRAGLAKRVAKDDALVGVIANIGKVGRDVCVVEAEELRNEMMVDGQESGGGACVVRRGISTLISFSASILVEALYHQSKSQEGSVKSGGAITTGVQESMVRKILPLVLAALKSGADNGDDAAMYCPEWKEWGRLLASTLALLSPLNDTVKEALCNSTAEGMPISSLVGGKKLSFSEVLENSSSLSVEEVDDATSAIMTLITIMGSSAVVDKKTKDDDDDWDYYLPMLPPSKNRRSNIVDYMGVDIASSTYKILSKNSSSISVAIGAILESIYGYSDEDDEDSSDHDILDRMAPFVASLVMHAFHRIEKEGKKALMADDGKNKKKGDDKFKADRDVIMLLRLIKEPSLARLWNFNQSSLIAAVSVHLVKSFNDLHQGLSEKSSSAVLTERYKSILKALSEVNSSVRDQGVAYAINTIPEGKRQESRLALLLERDAASLQVSKSSSKKDGRVEEADYAVSSLLPLRVALEHGDSKIRLDAVVRLNEQIYNESSDGSVDIDAEMGQALLRRLCTEDDPEVAVVAGEILLSQLRVLKGNENGMDLDEPPLLLASLLDDLESLAKKALSALLHWTFIGTDATWSPLSSLEAFKQGGKSEQNSIVLESPLTSCIGICGVVAKLIGDEINVESGMDAEDGDLDQLTQLYCKLFLAVGAHINGMTATDNDDSDLTTKVAEVASEELLSFAKDGSVSTSVEEFITSSHIAEYVLEQCYSKKSFDAPALLQNRFVWLALHAHSELHEKLSSRVDAAYRVIDLIVFQMNSYTKESTKSESFEMEARFLLQNCDNYLPVLKSDDLDGFGNAIMKLASSSSPVSVESISKPAIASQLTSNASKMNVAPDLVRLVHACLRSEASKEGIVHILNTAKAALEGGKVSNEVAIECIVPAFALLSHHVREVRESLLEMLERINLAKKDEKVSLIYDKVTDKSSPLRSSLLMDGVGTLPQALSQIVLSFAQPADLQSFFIKQCKLCALSEDNEIIDGGCQAAAVILSAMERSGERVFPLAKRWELGGRDLFQSFLRLNADEFVVNPSICRLRDCVATILKGVLVNTMQVEGDGMSIQISVGPSSSGRRSRSYSIGASDSFSVLEPYPASMLQAILEALGSNSSPLMLSDSVVQQAVGRQSWINGVFPKLDSKSKHAVASALLDLRTQHENEIAGAALLSLPMTAADLVHLLDNLDVSEDSQAAVVFITDCVREKSDLGKISDISKLSSKLFDQLLALSSTDNNEGDSGGRDYTRVSILQTLLGIHQQYKSQISDLSADDGKKRRKRSRSHSDVGSTKSLATQANMLVGIVGGNPLTINPLHSGRGRSLALSLLTCLCEESPSTVSSSLLPALMSIAGKHSSNDKGEQSRDGVGVDSRVLSDALAAIIPAYCAHAKSADLSLFSLIESFVGKVIVPENGNGKLRTHLIDPFVNALKLLPTKEDSIDAIASLAASVLALQAFDLNNEAQTTGEDEANSAKLNCHVLATSPSGIKVPISLLLLKYAEQLMAVICGASSFSADESSSNLKACMSEVASLALRGSNIGDDIPSSYSDCSVSQQRSILYLAICLLEMVRDVTGTNAVKRLLRKSQGDDADVSLRLWQELLQAHMHALRAHAKLAGEGELRRKEQKFWTAVPVAISECLENIQGLLPVPHFLASVSSTLADESTDTYMRKKTVRLLADRVAEVSLDSAEASLFLEMVPELVAQVGTAQPSVASDDEEAVAALKRNIIMQQGALVALESFVRSLCPASEKSKLTSKAADAFVPALESVTKLFSGTATSWSKESDEDDIEMLGIKDAECQLLSSSSLCLASLVAVLKARCLPLLPSIVKPLISSLKSVNLLVENTEFQAESSEAMLQLAILRLLETLAENLPQFLPPYLPLIFSNNALPSRALRRGDRSLKEATERVESALASKTPIRQLTPALSKALSNKLVNSDDDDSNDWEEACSILGVINASVGTSERSELPPVIGKIFNVLVAAYSYEGGDECKSRLLSDANNVLLSLVMKLSESQLRQLYARLREWRGDIKEDDDNSEQSCSRRVAFWTLSAALSKSLRSIFLPCLTSVLTDVIDELEIAVSLLCQRPKHDGSKRRRVDEDSDSDSSVNDNSEVSPLQPLLLCLESALKADAHEGGDWTRGDDNQRYNMILSHLGKLLMAHVPKDLPVSSDLSQKEDAVTSSYQKLVEGHGTLEHGNVAGCLTALATAAGNEQLWKPLNFAVLEACSHKRSEVRRAGISCLLSIIETVGEEYMVLLPECLPVLSELLEDGDEEIAGMAKECVRQGEELLGESLEDSLR</sequence>
<feature type="region of interest" description="Disordered" evidence="8">
    <location>
        <begin position="2322"/>
        <end position="2344"/>
    </location>
</feature>
<dbReference type="GO" id="GO:0030515">
    <property type="term" value="F:snoRNA binding"/>
    <property type="evidence" value="ECO:0007669"/>
    <property type="project" value="TreeGrafter"/>
</dbReference>
<organism evidence="10 11">
    <name type="scientific">Skeletonema marinoi</name>
    <dbReference type="NCBI Taxonomy" id="267567"/>
    <lineage>
        <taxon>Eukaryota</taxon>
        <taxon>Sar</taxon>
        <taxon>Stramenopiles</taxon>
        <taxon>Ochrophyta</taxon>
        <taxon>Bacillariophyta</taxon>
        <taxon>Coscinodiscophyceae</taxon>
        <taxon>Thalassiosirophycidae</taxon>
        <taxon>Thalassiosirales</taxon>
        <taxon>Skeletonemataceae</taxon>
        <taxon>Skeletonema</taxon>
        <taxon>Skeletonema marinoi-dohrnii complex</taxon>
    </lineage>
</organism>
<evidence type="ECO:0000256" key="5">
    <source>
        <dbReference type="ARBA" id="ARBA00023242"/>
    </source>
</evidence>
<evidence type="ECO:0000256" key="1">
    <source>
        <dbReference type="ARBA" id="ARBA00004604"/>
    </source>
</evidence>
<dbReference type="Pfam" id="PF08146">
    <property type="entry name" value="BP28CT"/>
    <property type="match status" value="1"/>
</dbReference>
<comment type="caution">
    <text evidence="10">The sequence shown here is derived from an EMBL/GenBank/DDBJ whole genome shotgun (WGS) entry which is preliminary data.</text>
</comment>
<dbReference type="GO" id="GO:0030686">
    <property type="term" value="C:90S preribosome"/>
    <property type="evidence" value="ECO:0007669"/>
    <property type="project" value="TreeGrafter"/>
</dbReference>
<reference evidence="10" key="1">
    <citation type="submission" date="2023-06" db="EMBL/GenBank/DDBJ databases">
        <title>Survivors Of The Sea: Transcriptome response of Skeletonema marinoi to long-term dormancy.</title>
        <authorList>
            <person name="Pinder M.I.M."/>
            <person name="Kourtchenko O."/>
            <person name="Robertson E.K."/>
            <person name="Larsson T."/>
            <person name="Maumus F."/>
            <person name="Osuna-Cruz C.M."/>
            <person name="Vancaester E."/>
            <person name="Stenow R."/>
            <person name="Vandepoele K."/>
            <person name="Ploug H."/>
            <person name="Bruchert V."/>
            <person name="Godhe A."/>
            <person name="Topel M."/>
        </authorList>
    </citation>
    <scope>NUCLEOTIDE SEQUENCE</scope>
    <source>
        <strain evidence="10">R05AC</strain>
    </source>
</reference>
<gene>
    <name evidence="10" type="ORF">QTG54_009697</name>
</gene>
<dbReference type="InterPro" id="IPR016024">
    <property type="entry name" value="ARM-type_fold"/>
</dbReference>
<feature type="region of interest" description="Disordered" evidence="8">
    <location>
        <begin position="1506"/>
        <end position="1529"/>
    </location>
</feature>
<evidence type="ECO:0000256" key="7">
    <source>
        <dbReference type="RuleBase" id="RU367065"/>
    </source>
</evidence>
<keyword evidence="3 7" id="KW-0690">Ribosome biogenesis</keyword>
<feature type="region of interest" description="Disordered" evidence="8">
    <location>
        <begin position="19"/>
        <end position="39"/>
    </location>
</feature>
<dbReference type="EMBL" id="JATAAI010000017">
    <property type="protein sequence ID" value="KAK1739938.1"/>
    <property type="molecule type" value="Genomic_DNA"/>
</dbReference>
<dbReference type="SMART" id="SM01036">
    <property type="entry name" value="BP28CT"/>
    <property type="match status" value="1"/>
</dbReference>
<dbReference type="InterPro" id="IPR011989">
    <property type="entry name" value="ARM-like"/>
</dbReference>
<dbReference type="GO" id="GO:0045943">
    <property type="term" value="P:positive regulation of transcription by RNA polymerase I"/>
    <property type="evidence" value="ECO:0007669"/>
    <property type="project" value="TreeGrafter"/>
</dbReference>
<evidence type="ECO:0000256" key="8">
    <source>
        <dbReference type="SAM" id="MobiDB-lite"/>
    </source>
</evidence>
<protein>
    <recommendedName>
        <fullName evidence="7">HEAT repeat-containing protein 1</fullName>
    </recommendedName>
</protein>
<dbReference type="GO" id="GO:0034455">
    <property type="term" value="C:t-UTP complex"/>
    <property type="evidence" value="ECO:0007669"/>
    <property type="project" value="TreeGrafter"/>
</dbReference>
<dbReference type="GO" id="GO:0032040">
    <property type="term" value="C:small-subunit processome"/>
    <property type="evidence" value="ECO:0007669"/>
    <property type="project" value="TreeGrafter"/>
</dbReference>
<proteinExistence type="inferred from homology"/>
<feature type="domain" description="BP28 C-terminal" evidence="9">
    <location>
        <begin position="2196"/>
        <end position="2365"/>
    </location>
</feature>
<dbReference type="PANTHER" id="PTHR13457">
    <property type="entry name" value="BAP28"/>
    <property type="match status" value="1"/>
</dbReference>
<keyword evidence="11" id="KW-1185">Reference proteome</keyword>
<evidence type="ECO:0000259" key="9">
    <source>
        <dbReference type="SMART" id="SM01036"/>
    </source>
</evidence>
<keyword evidence="5 7" id="KW-0539">Nucleus</keyword>
<evidence type="ECO:0000313" key="10">
    <source>
        <dbReference type="EMBL" id="KAK1739938.1"/>
    </source>
</evidence>
<dbReference type="Proteomes" id="UP001224775">
    <property type="component" value="Unassembled WGS sequence"/>
</dbReference>
<comment type="similarity">
    <text evidence="2 7">Belongs to the HEATR1/UTP10 family.</text>
</comment>
<evidence type="ECO:0000256" key="3">
    <source>
        <dbReference type="ARBA" id="ARBA00022517"/>
    </source>
</evidence>
<comment type="subcellular location">
    <subcellularLocation>
        <location evidence="1 7">Nucleus</location>
        <location evidence="1 7">Nucleolus</location>
    </subcellularLocation>
</comment>
<feature type="compositionally biased region" description="Low complexity" evidence="8">
    <location>
        <begin position="2335"/>
        <end position="2344"/>
    </location>
</feature>
<evidence type="ECO:0000256" key="4">
    <source>
        <dbReference type="ARBA" id="ARBA00022552"/>
    </source>
</evidence>
<name>A0AAD8Y667_9STRA</name>
<dbReference type="InterPro" id="IPR040191">
    <property type="entry name" value="UTP10"/>
</dbReference>
<dbReference type="InterPro" id="IPR012954">
    <property type="entry name" value="BP28_C_dom"/>
</dbReference>